<dbReference type="Proteomes" id="UP001221142">
    <property type="component" value="Unassembled WGS sequence"/>
</dbReference>
<evidence type="ECO:0000313" key="2">
    <source>
        <dbReference type="EMBL" id="KAJ7644958.1"/>
    </source>
</evidence>
<feature type="chain" id="PRO_5042270426" description="Secreted protein" evidence="1">
    <location>
        <begin position="27"/>
        <end position="127"/>
    </location>
</feature>
<evidence type="ECO:0000256" key="1">
    <source>
        <dbReference type="SAM" id="SignalP"/>
    </source>
</evidence>
<protein>
    <recommendedName>
        <fullName evidence="4">Secreted protein</fullName>
    </recommendedName>
</protein>
<organism evidence="2 3">
    <name type="scientific">Roridomyces roridus</name>
    <dbReference type="NCBI Taxonomy" id="1738132"/>
    <lineage>
        <taxon>Eukaryota</taxon>
        <taxon>Fungi</taxon>
        <taxon>Dikarya</taxon>
        <taxon>Basidiomycota</taxon>
        <taxon>Agaricomycotina</taxon>
        <taxon>Agaricomycetes</taxon>
        <taxon>Agaricomycetidae</taxon>
        <taxon>Agaricales</taxon>
        <taxon>Marasmiineae</taxon>
        <taxon>Mycenaceae</taxon>
        <taxon>Roridomyces</taxon>
    </lineage>
</organism>
<dbReference type="AlphaFoldDB" id="A0AAD7FZ55"/>
<proteinExistence type="predicted"/>
<name>A0AAD7FZ55_9AGAR</name>
<sequence>MAVASPALAANFVWFSGAACSGSVVATNDNIPANECVGAADGASAKSISYSGVPGSASFFESGGQHDFCTNGATILVSGGSGCATAPPGWGFGELIDGLSEKHHNETTVPSLPLIGNHPADIAGWTS</sequence>
<keyword evidence="1" id="KW-0732">Signal</keyword>
<reference evidence="2" key="1">
    <citation type="submission" date="2023-03" db="EMBL/GenBank/DDBJ databases">
        <title>Massive genome expansion in bonnet fungi (Mycena s.s.) driven by repeated elements and novel gene families across ecological guilds.</title>
        <authorList>
            <consortium name="Lawrence Berkeley National Laboratory"/>
            <person name="Harder C.B."/>
            <person name="Miyauchi S."/>
            <person name="Viragh M."/>
            <person name="Kuo A."/>
            <person name="Thoen E."/>
            <person name="Andreopoulos B."/>
            <person name="Lu D."/>
            <person name="Skrede I."/>
            <person name="Drula E."/>
            <person name="Henrissat B."/>
            <person name="Morin E."/>
            <person name="Kohler A."/>
            <person name="Barry K."/>
            <person name="LaButti K."/>
            <person name="Morin E."/>
            <person name="Salamov A."/>
            <person name="Lipzen A."/>
            <person name="Mereny Z."/>
            <person name="Hegedus B."/>
            <person name="Baldrian P."/>
            <person name="Stursova M."/>
            <person name="Weitz H."/>
            <person name="Taylor A."/>
            <person name="Grigoriev I.V."/>
            <person name="Nagy L.G."/>
            <person name="Martin F."/>
            <person name="Kauserud H."/>
        </authorList>
    </citation>
    <scope>NUCLEOTIDE SEQUENCE</scope>
    <source>
        <strain evidence="2">9284</strain>
    </source>
</reference>
<evidence type="ECO:0008006" key="4">
    <source>
        <dbReference type="Google" id="ProtNLM"/>
    </source>
</evidence>
<keyword evidence="3" id="KW-1185">Reference proteome</keyword>
<comment type="caution">
    <text evidence="2">The sequence shown here is derived from an EMBL/GenBank/DDBJ whole genome shotgun (WGS) entry which is preliminary data.</text>
</comment>
<evidence type="ECO:0000313" key="3">
    <source>
        <dbReference type="Proteomes" id="UP001221142"/>
    </source>
</evidence>
<accession>A0AAD7FZ55</accession>
<gene>
    <name evidence="2" type="ORF">FB45DRAFT_862204</name>
</gene>
<feature type="signal peptide" evidence="1">
    <location>
        <begin position="1"/>
        <end position="26"/>
    </location>
</feature>
<dbReference type="EMBL" id="JARKIF010000003">
    <property type="protein sequence ID" value="KAJ7644958.1"/>
    <property type="molecule type" value="Genomic_DNA"/>
</dbReference>